<gene>
    <name evidence="1" type="ORF">IAQ67_09065</name>
</gene>
<dbReference type="Gene3D" id="3.30.460.10">
    <property type="entry name" value="Beta Polymerase, domain 2"/>
    <property type="match status" value="1"/>
</dbReference>
<protein>
    <submittedName>
        <fullName evidence="1">GrpB family protein</fullName>
    </submittedName>
</protein>
<dbReference type="Proteomes" id="UP000516384">
    <property type="component" value="Chromosome"/>
</dbReference>
<dbReference type="SUPFAM" id="SSF81301">
    <property type="entry name" value="Nucleotidyltransferase"/>
    <property type="match status" value="1"/>
</dbReference>
<sequence length="179" mass="21056">MSSQVEISGYDPQWAEEYMREQRKIVEALRDVCVGIEHIGSTSVPNLGAKPIIDIMVGVEELASLQSEHRERLQGIQYEYVHKPDFPERAFFRRGEWGAGTHHLHIYKYKGEHWENHLLFRDYLKAHPDSLRAYDTLKKDLAYPFKYDRAAYTEAKGPFIRQVVERAKLERYRQGQMNS</sequence>
<dbReference type="AlphaFoldDB" id="A0A7H0YDI3"/>
<name>A0A7H0YDI3_9BACL</name>
<dbReference type="InterPro" id="IPR043519">
    <property type="entry name" value="NT_sf"/>
</dbReference>
<dbReference type="PANTHER" id="PTHR34822:SF1">
    <property type="entry name" value="GRPB FAMILY PROTEIN"/>
    <property type="match status" value="1"/>
</dbReference>
<evidence type="ECO:0000313" key="1">
    <source>
        <dbReference type="EMBL" id="QNR69141.1"/>
    </source>
</evidence>
<proteinExistence type="predicted"/>
<dbReference type="Pfam" id="PF04229">
    <property type="entry name" value="GrpB"/>
    <property type="match status" value="1"/>
</dbReference>
<evidence type="ECO:0000313" key="2">
    <source>
        <dbReference type="Proteomes" id="UP000516384"/>
    </source>
</evidence>
<dbReference type="RefSeq" id="WP_190299062.1">
    <property type="nucleotide sequence ID" value="NZ_CP061172.1"/>
</dbReference>
<accession>A0A7H0YDI3</accession>
<dbReference type="EMBL" id="CP061172">
    <property type="protein sequence ID" value="QNR69141.1"/>
    <property type="molecule type" value="Genomic_DNA"/>
</dbReference>
<dbReference type="PANTHER" id="PTHR34822">
    <property type="entry name" value="GRPB DOMAIN PROTEIN (AFU_ORTHOLOGUE AFUA_1G01530)"/>
    <property type="match status" value="1"/>
</dbReference>
<reference evidence="1 2" key="1">
    <citation type="submission" date="2020-09" db="EMBL/GenBank/DDBJ databases">
        <title>Characterization of Paenibacillus peoriae strain ZF390 with broad-spectrum antimicrobial activity as a potential biocontrol agent.</title>
        <authorList>
            <person name="Li L."/>
            <person name="Zhao Y."/>
            <person name="Li B."/>
            <person name="Xie X."/>
        </authorList>
    </citation>
    <scope>NUCLEOTIDE SEQUENCE [LARGE SCALE GENOMIC DNA]</scope>
    <source>
        <strain evidence="1 2">ZF390</strain>
    </source>
</reference>
<dbReference type="InterPro" id="IPR007344">
    <property type="entry name" value="GrpB/CoaE"/>
</dbReference>
<organism evidence="1 2">
    <name type="scientific">Paenibacillus peoriae</name>
    <dbReference type="NCBI Taxonomy" id="59893"/>
    <lineage>
        <taxon>Bacteria</taxon>
        <taxon>Bacillati</taxon>
        <taxon>Bacillota</taxon>
        <taxon>Bacilli</taxon>
        <taxon>Bacillales</taxon>
        <taxon>Paenibacillaceae</taxon>
        <taxon>Paenibacillus</taxon>
    </lineage>
</organism>